<dbReference type="EMBL" id="CM000131">
    <property type="protein sequence ID" value="EAZ00171.1"/>
    <property type="molecule type" value="Genomic_DNA"/>
</dbReference>
<dbReference type="FunFam" id="3.30.40.10:FF:000187">
    <property type="entry name" value="E3 ubiquitin-protein ligase ATL6"/>
    <property type="match status" value="1"/>
</dbReference>
<evidence type="ECO:0000313" key="20">
    <source>
        <dbReference type="Proteomes" id="UP000007015"/>
    </source>
</evidence>
<proteinExistence type="inferred from homology"/>
<evidence type="ECO:0000256" key="13">
    <source>
        <dbReference type="ARBA" id="ARBA00024209"/>
    </source>
</evidence>
<dbReference type="InterPro" id="IPR053238">
    <property type="entry name" value="RING-H2_zinc_finger"/>
</dbReference>
<feature type="compositionally biased region" description="Gly residues" evidence="15">
    <location>
        <begin position="415"/>
        <end position="425"/>
    </location>
</feature>
<dbReference type="CDD" id="cd16461">
    <property type="entry name" value="RING-H2_EL5-like"/>
    <property type="match status" value="1"/>
</dbReference>
<keyword evidence="5" id="KW-0808">Transferase</keyword>
<dbReference type="PANTHER" id="PTHR14155">
    <property type="entry name" value="RING FINGER DOMAIN-CONTAINING"/>
    <property type="match status" value="1"/>
</dbReference>
<evidence type="ECO:0000259" key="18">
    <source>
        <dbReference type="PROSITE" id="PS50089"/>
    </source>
</evidence>
<name>A2YAR0_ORYSI</name>
<dbReference type="AlphaFoldDB" id="A2YAR0"/>
<keyword evidence="8 14" id="KW-0863">Zinc-finger</keyword>
<evidence type="ECO:0000256" key="5">
    <source>
        <dbReference type="ARBA" id="ARBA00022679"/>
    </source>
</evidence>
<dbReference type="GO" id="GO:0008270">
    <property type="term" value="F:zinc ion binding"/>
    <property type="evidence" value="ECO:0007669"/>
    <property type="project" value="UniProtKB-KW"/>
</dbReference>
<dbReference type="GO" id="GO:0016020">
    <property type="term" value="C:membrane"/>
    <property type="evidence" value="ECO:0007669"/>
    <property type="project" value="UniProtKB-SubCell"/>
</dbReference>
<sequence length="449" mass="47719">MPTPRPRHRHHALPLALALAAPLLLLAAADGQPNESRDKNNGGGGGGFMAPSGGGGGMGSQSPSFSAPMVVLLVALIAAFFFIGFFSIYIRRCGGEASTGPTIPAAALAALSRQEQRSRRQRGLDPAVVESFPTMKYAEARELRDGGKDAVLECAVCLSEFDDDEELRLLPKCSHAFHPDCIGEWLAGHVTCPVCRCNLAPDAAAAEANVVSGEVDGEQQQQQQQQQEEVVVAIDVDREGEEEDEESRREAMELERIGSQRRAVRSRSGRPLPLPRSHSTGHSLATTRLGDAGDLERFTLRLPEHVRREMVAAAGEESLRRTAVREGRVGGGARSARIGRSDRWPSFIARTFSSRIPFWSASRRVLDAAEAGADAAATTTTTTPTSTARTKRDKTAAAADGSVSSAKGSVRFDCLGGGGGGGGGPSNRVVAFANDDEEDDDEKPIARQV</sequence>
<evidence type="ECO:0000256" key="14">
    <source>
        <dbReference type="PROSITE-ProRule" id="PRU00175"/>
    </source>
</evidence>
<accession>A2YAR0</accession>
<feature type="compositionally biased region" description="Low complexity" evidence="15">
    <location>
        <begin position="269"/>
        <end position="278"/>
    </location>
</feature>
<feature type="region of interest" description="Disordered" evidence="15">
    <location>
        <begin position="32"/>
        <end position="61"/>
    </location>
</feature>
<dbReference type="SMART" id="SM00184">
    <property type="entry name" value="RING"/>
    <property type="match status" value="1"/>
</dbReference>
<keyword evidence="10" id="KW-0862">Zinc</keyword>
<keyword evidence="9" id="KW-0833">Ubl conjugation pathway</keyword>
<dbReference type="GO" id="GO:0061630">
    <property type="term" value="F:ubiquitin protein ligase activity"/>
    <property type="evidence" value="ECO:0007669"/>
    <property type="project" value="UniProtKB-EC"/>
</dbReference>
<feature type="signal peptide" evidence="17">
    <location>
        <begin position="1"/>
        <end position="31"/>
    </location>
</feature>
<evidence type="ECO:0000313" key="19">
    <source>
        <dbReference type="EMBL" id="EAZ00171.1"/>
    </source>
</evidence>
<feature type="domain" description="RING-type" evidence="18">
    <location>
        <begin position="154"/>
        <end position="196"/>
    </location>
</feature>
<keyword evidence="7" id="KW-0479">Metal-binding</keyword>
<feature type="chain" id="PRO_5002648465" description="RING-type E3 ubiquitin transferase" evidence="17">
    <location>
        <begin position="32"/>
        <end position="449"/>
    </location>
</feature>
<evidence type="ECO:0000256" key="2">
    <source>
        <dbReference type="ARBA" id="ARBA00004167"/>
    </source>
</evidence>
<protein>
    <recommendedName>
        <fullName evidence="4">RING-type E3 ubiquitin transferase</fullName>
        <ecNumber evidence="4">2.3.2.27</ecNumber>
    </recommendedName>
</protein>
<comment type="pathway">
    <text evidence="3">Protein modification; protein ubiquitination.</text>
</comment>
<evidence type="ECO:0000256" key="10">
    <source>
        <dbReference type="ARBA" id="ARBA00022833"/>
    </source>
</evidence>
<feature type="compositionally biased region" description="Gly residues" evidence="15">
    <location>
        <begin position="41"/>
        <end position="59"/>
    </location>
</feature>
<comment type="subcellular location">
    <subcellularLocation>
        <location evidence="2">Membrane</location>
        <topology evidence="2">Single-pass membrane protein</topology>
    </subcellularLocation>
</comment>
<keyword evidence="11 16" id="KW-1133">Transmembrane helix</keyword>
<dbReference type="OMA" id="RDKNNGG"/>
<dbReference type="STRING" id="39946.A2YAR0"/>
<reference evidence="19 20" key="1">
    <citation type="journal article" date="2005" name="PLoS Biol.">
        <title>The genomes of Oryza sativa: a history of duplications.</title>
        <authorList>
            <person name="Yu J."/>
            <person name="Wang J."/>
            <person name="Lin W."/>
            <person name="Li S."/>
            <person name="Li H."/>
            <person name="Zhou J."/>
            <person name="Ni P."/>
            <person name="Dong W."/>
            <person name="Hu S."/>
            <person name="Zeng C."/>
            <person name="Zhang J."/>
            <person name="Zhang Y."/>
            <person name="Li R."/>
            <person name="Xu Z."/>
            <person name="Li S."/>
            <person name="Li X."/>
            <person name="Zheng H."/>
            <person name="Cong L."/>
            <person name="Lin L."/>
            <person name="Yin J."/>
            <person name="Geng J."/>
            <person name="Li G."/>
            <person name="Shi J."/>
            <person name="Liu J."/>
            <person name="Lv H."/>
            <person name="Li J."/>
            <person name="Wang J."/>
            <person name="Deng Y."/>
            <person name="Ran L."/>
            <person name="Shi X."/>
            <person name="Wang X."/>
            <person name="Wu Q."/>
            <person name="Li C."/>
            <person name="Ren X."/>
            <person name="Wang J."/>
            <person name="Wang X."/>
            <person name="Li D."/>
            <person name="Liu D."/>
            <person name="Zhang X."/>
            <person name="Ji Z."/>
            <person name="Zhao W."/>
            <person name="Sun Y."/>
            <person name="Zhang Z."/>
            <person name="Bao J."/>
            <person name="Han Y."/>
            <person name="Dong L."/>
            <person name="Ji J."/>
            <person name="Chen P."/>
            <person name="Wu S."/>
            <person name="Liu J."/>
            <person name="Xiao Y."/>
            <person name="Bu D."/>
            <person name="Tan J."/>
            <person name="Yang L."/>
            <person name="Ye C."/>
            <person name="Zhang J."/>
            <person name="Xu J."/>
            <person name="Zhou Y."/>
            <person name="Yu Y."/>
            <person name="Zhang B."/>
            <person name="Zhuang S."/>
            <person name="Wei H."/>
            <person name="Liu B."/>
            <person name="Lei M."/>
            <person name="Yu H."/>
            <person name="Li Y."/>
            <person name="Xu H."/>
            <person name="Wei S."/>
            <person name="He X."/>
            <person name="Fang L."/>
            <person name="Zhang Z."/>
            <person name="Zhang Y."/>
            <person name="Huang X."/>
            <person name="Su Z."/>
            <person name="Tong W."/>
            <person name="Li J."/>
            <person name="Tong Z."/>
            <person name="Li S."/>
            <person name="Ye J."/>
            <person name="Wang L."/>
            <person name="Fang L."/>
            <person name="Lei T."/>
            <person name="Chen C."/>
            <person name="Chen H."/>
            <person name="Xu Z."/>
            <person name="Li H."/>
            <person name="Huang H."/>
            <person name="Zhang F."/>
            <person name="Xu H."/>
            <person name="Li N."/>
            <person name="Zhao C."/>
            <person name="Li S."/>
            <person name="Dong L."/>
            <person name="Huang Y."/>
            <person name="Li L."/>
            <person name="Xi Y."/>
            <person name="Qi Q."/>
            <person name="Li W."/>
            <person name="Zhang B."/>
            <person name="Hu W."/>
            <person name="Zhang Y."/>
            <person name="Tian X."/>
            <person name="Jiao Y."/>
            <person name="Liang X."/>
            <person name="Jin J."/>
            <person name="Gao L."/>
            <person name="Zheng W."/>
            <person name="Hao B."/>
            <person name="Liu S."/>
            <person name="Wang W."/>
            <person name="Yuan L."/>
            <person name="Cao M."/>
            <person name="McDermott J."/>
            <person name="Samudrala R."/>
            <person name="Wang J."/>
            <person name="Wong G.K."/>
            <person name="Yang H."/>
        </authorList>
    </citation>
    <scope>NUCLEOTIDE SEQUENCE [LARGE SCALE GENOMIC DNA]</scope>
    <source>
        <strain evidence="20">cv. 93-11</strain>
    </source>
</reference>
<comment type="catalytic activity">
    <reaction evidence="1">
        <text>S-ubiquitinyl-[E2 ubiquitin-conjugating enzyme]-L-cysteine + [acceptor protein]-L-lysine = [E2 ubiquitin-conjugating enzyme]-L-cysteine + N(6)-ubiquitinyl-[acceptor protein]-L-lysine.</text>
        <dbReference type="EC" id="2.3.2.27"/>
    </reaction>
</comment>
<keyword evidence="6 16" id="KW-0812">Transmembrane</keyword>
<evidence type="ECO:0000256" key="4">
    <source>
        <dbReference type="ARBA" id="ARBA00012483"/>
    </source>
</evidence>
<dbReference type="Gene3D" id="3.30.40.10">
    <property type="entry name" value="Zinc/RING finger domain, C3HC4 (zinc finger)"/>
    <property type="match status" value="1"/>
</dbReference>
<dbReference type="SUPFAM" id="SSF57850">
    <property type="entry name" value="RING/U-box"/>
    <property type="match status" value="1"/>
</dbReference>
<dbReference type="HOGENOM" id="CLU_035191_2_0_1"/>
<keyword evidence="12 16" id="KW-0472">Membrane</keyword>
<evidence type="ECO:0000256" key="6">
    <source>
        <dbReference type="ARBA" id="ARBA00022692"/>
    </source>
</evidence>
<feature type="compositionally biased region" description="Low complexity" evidence="15">
    <location>
        <begin position="218"/>
        <end position="229"/>
    </location>
</feature>
<evidence type="ECO:0000256" key="17">
    <source>
        <dbReference type="SAM" id="SignalP"/>
    </source>
</evidence>
<dbReference type="InterPro" id="IPR001841">
    <property type="entry name" value="Znf_RING"/>
</dbReference>
<dbReference type="Gramene" id="BGIOSGA021657-TA">
    <property type="protein sequence ID" value="BGIOSGA021657-PA"/>
    <property type="gene ID" value="BGIOSGA021657"/>
</dbReference>
<evidence type="ECO:0000256" key="8">
    <source>
        <dbReference type="ARBA" id="ARBA00022771"/>
    </source>
</evidence>
<comment type="similarity">
    <text evidence="13">Belongs to the RING-type zinc finger family. ATL subfamily.</text>
</comment>
<feature type="transmembrane region" description="Helical" evidence="16">
    <location>
        <begin position="65"/>
        <end position="90"/>
    </location>
</feature>
<feature type="region of interest" description="Disordered" evidence="15">
    <location>
        <begin position="237"/>
        <end position="290"/>
    </location>
</feature>
<evidence type="ECO:0000256" key="7">
    <source>
        <dbReference type="ARBA" id="ARBA00022723"/>
    </source>
</evidence>
<evidence type="ECO:0000256" key="11">
    <source>
        <dbReference type="ARBA" id="ARBA00022989"/>
    </source>
</evidence>
<evidence type="ECO:0000256" key="16">
    <source>
        <dbReference type="SAM" id="Phobius"/>
    </source>
</evidence>
<evidence type="ECO:0000256" key="3">
    <source>
        <dbReference type="ARBA" id="ARBA00004906"/>
    </source>
</evidence>
<dbReference type="Proteomes" id="UP000007015">
    <property type="component" value="Chromosome 6"/>
</dbReference>
<evidence type="ECO:0000256" key="9">
    <source>
        <dbReference type="ARBA" id="ARBA00022786"/>
    </source>
</evidence>
<feature type="region of interest" description="Disordered" evidence="15">
    <location>
        <begin position="210"/>
        <end position="229"/>
    </location>
</feature>
<feature type="compositionally biased region" description="Low complexity" evidence="15">
    <location>
        <begin position="372"/>
        <end position="388"/>
    </location>
</feature>
<evidence type="ECO:0000256" key="12">
    <source>
        <dbReference type="ARBA" id="ARBA00023136"/>
    </source>
</evidence>
<feature type="compositionally biased region" description="Basic and acidic residues" evidence="15">
    <location>
        <begin position="246"/>
        <end position="258"/>
    </location>
</feature>
<evidence type="ECO:0000256" key="1">
    <source>
        <dbReference type="ARBA" id="ARBA00000900"/>
    </source>
</evidence>
<dbReference type="PANTHER" id="PTHR14155:SF581">
    <property type="entry name" value="OS06G0218300 PROTEIN"/>
    <property type="match status" value="1"/>
</dbReference>
<dbReference type="EC" id="2.3.2.27" evidence="4"/>
<keyword evidence="17" id="KW-0732">Signal</keyword>
<gene>
    <name evidence="19" type="ORF">OsI_22177</name>
</gene>
<organism evidence="19 20">
    <name type="scientific">Oryza sativa subsp. indica</name>
    <name type="common">Rice</name>
    <dbReference type="NCBI Taxonomy" id="39946"/>
    <lineage>
        <taxon>Eukaryota</taxon>
        <taxon>Viridiplantae</taxon>
        <taxon>Streptophyta</taxon>
        <taxon>Embryophyta</taxon>
        <taxon>Tracheophyta</taxon>
        <taxon>Spermatophyta</taxon>
        <taxon>Magnoliopsida</taxon>
        <taxon>Liliopsida</taxon>
        <taxon>Poales</taxon>
        <taxon>Poaceae</taxon>
        <taxon>BOP clade</taxon>
        <taxon>Oryzoideae</taxon>
        <taxon>Oryzeae</taxon>
        <taxon>Oryzinae</taxon>
        <taxon>Oryza</taxon>
        <taxon>Oryza sativa</taxon>
    </lineage>
</organism>
<keyword evidence="20" id="KW-1185">Reference proteome</keyword>
<dbReference type="Pfam" id="PF13639">
    <property type="entry name" value="zf-RING_2"/>
    <property type="match status" value="1"/>
</dbReference>
<evidence type="ECO:0000256" key="15">
    <source>
        <dbReference type="SAM" id="MobiDB-lite"/>
    </source>
</evidence>
<dbReference type="PROSITE" id="PS50089">
    <property type="entry name" value="ZF_RING_2"/>
    <property type="match status" value="1"/>
</dbReference>
<feature type="region of interest" description="Disordered" evidence="15">
    <location>
        <begin position="372"/>
        <end position="449"/>
    </location>
</feature>
<dbReference type="InterPro" id="IPR013083">
    <property type="entry name" value="Znf_RING/FYVE/PHD"/>
</dbReference>